<dbReference type="Pfam" id="PF12867">
    <property type="entry name" value="DinB_2"/>
    <property type="match status" value="1"/>
</dbReference>
<organism evidence="2 3">
    <name type="scientific">Epilithonimonas mollis</name>
    <dbReference type="NCBI Taxonomy" id="216903"/>
    <lineage>
        <taxon>Bacteria</taxon>
        <taxon>Pseudomonadati</taxon>
        <taxon>Bacteroidota</taxon>
        <taxon>Flavobacteriia</taxon>
        <taxon>Flavobacteriales</taxon>
        <taxon>Weeksellaceae</taxon>
        <taxon>Chryseobacterium group</taxon>
        <taxon>Epilithonimonas</taxon>
    </lineage>
</organism>
<dbReference type="EMBL" id="FRAM01000005">
    <property type="protein sequence ID" value="SHK70395.1"/>
    <property type="molecule type" value="Genomic_DNA"/>
</dbReference>
<dbReference type="RefSeq" id="WP_073000352.1">
    <property type="nucleotide sequence ID" value="NZ_FRAM01000005.1"/>
</dbReference>
<evidence type="ECO:0000313" key="3">
    <source>
        <dbReference type="Proteomes" id="UP000184498"/>
    </source>
</evidence>
<dbReference type="SUPFAM" id="SSF109854">
    <property type="entry name" value="DinB/YfiT-like putative metalloenzymes"/>
    <property type="match status" value="1"/>
</dbReference>
<evidence type="ECO:0000313" key="2">
    <source>
        <dbReference type="EMBL" id="SHK70395.1"/>
    </source>
</evidence>
<dbReference type="STRING" id="216903.SAMN05444371_3391"/>
<proteinExistence type="predicted"/>
<dbReference type="InterPro" id="IPR024775">
    <property type="entry name" value="DinB-like"/>
</dbReference>
<dbReference type="InterPro" id="IPR034660">
    <property type="entry name" value="DinB/YfiT-like"/>
</dbReference>
<dbReference type="AlphaFoldDB" id="A0A1M6UM97"/>
<keyword evidence="3" id="KW-1185">Reference proteome</keyword>
<evidence type="ECO:0000259" key="1">
    <source>
        <dbReference type="Pfam" id="PF12867"/>
    </source>
</evidence>
<protein>
    <submittedName>
        <fullName evidence="2">DinB superfamily protein</fullName>
    </submittedName>
</protein>
<dbReference type="Proteomes" id="UP000184498">
    <property type="component" value="Unassembled WGS sequence"/>
</dbReference>
<reference evidence="3" key="1">
    <citation type="submission" date="2016-11" db="EMBL/GenBank/DDBJ databases">
        <authorList>
            <person name="Varghese N."/>
            <person name="Submissions S."/>
        </authorList>
    </citation>
    <scope>NUCLEOTIDE SEQUENCE [LARGE SCALE GENOMIC DNA]</scope>
    <source>
        <strain evidence="3">DSM 18016</strain>
    </source>
</reference>
<dbReference type="OrthoDB" id="4295522at2"/>
<sequence>MEALFKTWETSRRIYLSYFENYSLDQLNKVPNGYNNNLIWHIGHIIVTQQKLIYRGSHFPGYISDDLLVKYQSGTKPDAYIPQKEADELKTLLTSLIEPTIDDFLKGIFLNYNERTTGTGFHLSSITDAFECNNYHEGMHLGYMLSIRKFV</sequence>
<dbReference type="Gene3D" id="1.20.120.450">
    <property type="entry name" value="dinb family like domain"/>
    <property type="match status" value="1"/>
</dbReference>
<accession>A0A1M6UM97</accession>
<gene>
    <name evidence="2" type="ORF">SAMN05444371_3391</name>
</gene>
<feature type="domain" description="DinB-like" evidence="1">
    <location>
        <begin position="8"/>
        <end position="144"/>
    </location>
</feature>
<name>A0A1M6UM97_9FLAO</name>